<reference evidence="7 8" key="1">
    <citation type="journal article" date="2019" name="Int. J. Syst. Evol. Microbiol.">
        <title>The Global Catalogue of Microorganisms (GCM) 10K type strain sequencing project: providing services to taxonomists for standard genome sequencing and annotation.</title>
        <authorList>
            <consortium name="The Broad Institute Genomics Platform"/>
            <consortium name="The Broad Institute Genome Sequencing Center for Infectious Disease"/>
            <person name="Wu L."/>
            <person name="Ma J."/>
        </authorList>
    </citation>
    <scope>NUCLEOTIDE SEQUENCE [LARGE SCALE GENOMIC DNA]</scope>
    <source>
        <strain evidence="7 8">DT72</strain>
    </source>
</reference>
<dbReference type="EMBL" id="JBHSZH010000005">
    <property type="protein sequence ID" value="MFC7081590.1"/>
    <property type="molecule type" value="Genomic_DNA"/>
</dbReference>
<keyword evidence="7" id="KW-0482">Metalloprotease</keyword>
<proteinExistence type="predicted"/>
<evidence type="ECO:0000256" key="2">
    <source>
        <dbReference type="ARBA" id="ARBA00022723"/>
    </source>
</evidence>
<dbReference type="EC" id="3.4.24.-" evidence="7"/>
<gene>
    <name evidence="7" type="ORF">ACFQJ6_17265</name>
</gene>
<evidence type="ECO:0000259" key="6">
    <source>
        <dbReference type="Pfam" id="PF00413"/>
    </source>
</evidence>
<dbReference type="Pfam" id="PF00413">
    <property type="entry name" value="Peptidase_M10"/>
    <property type="match status" value="1"/>
</dbReference>
<accession>A0ABD5WPB2</accession>
<keyword evidence="2" id="KW-0479">Metal-binding</keyword>
<organism evidence="7 8">
    <name type="scientific">Halorussus caseinilyticus</name>
    <dbReference type="NCBI Taxonomy" id="3034025"/>
    <lineage>
        <taxon>Archaea</taxon>
        <taxon>Methanobacteriati</taxon>
        <taxon>Methanobacteriota</taxon>
        <taxon>Stenosarchaea group</taxon>
        <taxon>Halobacteria</taxon>
        <taxon>Halobacteriales</taxon>
        <taxon>Haladaptataceae</taxon>
        <taxon>Halorussus</taxon>
    </lineage>
</organism>
<feature type="domain" description="Peptidase M10 metallopeptidase" evidence="6">
    <location>
        <begin position="102"/>
        <end position="132"/>
    </location>
</feature>
<keyword evidence="8" id="KW-1185">Reference proteome</keyword>
<evidence type="ECO:0000256" key="3">
    <source>
        <dbReference type="ARBA" id="ARBA00022801"/>
    </source>
</evidence>
<dbReference type="RefSeq" id="WP_382210094.1">
    <property type="nucleotide sequence ID" value="NZ_JBHSZH010000005.1"/>
</dbReference>
<dbReference type="SUPFAM" id="SSF55486">
    <property type="entry name" value="Metalloproteases ('zincins'), catalytic domain"/>
    <property type="match status" value="1"/>
</dbReference>
<evidence type="ECO:0000313" key="8">
    <source>
        <dbReference type="Proteomes" id="UP001596407"/>
    </source>
</evidence>
<evidence type="ECO:0000256" key="1">
    <source>
        <dbReference type="ARBA" id="ARBA00022670"/>
    </source>
</evidence>
<dbReference type="Gene3D" id="3.40.390.10">
    <property type="entry name" value="Collagenase (Catalytic Domain)"/>
    <property type="match status" value="1"/>
</dbReference>
<evidence type="ECO:0000313" key="7">
    <source>
        <dbReference type="EMBL" id="MFC7081590.1"/>
    </source>
</evidence>
<dbReference type="AlphaFoldDB" id="A0ABD5WPB2"/>
<keyword evidence="4" id="KW-0862">Zinc</keyword>
<feature type="region of interest" description="Disordered" evidence="5">
    <location>
        <begin position="124"/>
        <end position="144"/>
    </location>
</feature>
<dbReference type="GO" id="GO:0046872">
    <property type="term" value="F:metal ion binding"/>
    <property type="evidence" value="ECO:0007669"/>
    <property type="project" value="UniProtKB-KW"/>
</dbReference>
<keyword evidence="3 7" id="KW-0378">Hydrolase</keyword>
<sequence>MGERELTVAIDNTANESRNFRPLVADALDFWANNSTRFAGFSIGYELDPDAPNPDVVVEFVEEIESCANVSEPAGCAPYVHDSGQVSRPISIEVVGSYSNDSTRLILKHELGHTLGLNHSAGPQSVMAPSSQLSTLPRPNATDRRLPWADADFTVYLAGNDTEDTPAVREQVRRGLDYYAGGADGTVPENVSFSFVDNRSEAEVVVVFGDDLPCRTGDTGSCGRVRGIDPDGDGALERYDDLRITISGIDTPAVGWHVGYWLGYGFGFEEDPEWPAPFRNATYEQRRSDWWTER</sequence>
<dbReference type="Proteomes" id="UP001596407">
    <property type="component" value="Unassembled WGS sequence"/>
</dbReference>
<protein>
    <submittedName>
        <fullName evidence="7">Matrixin family metalloprotease</fullName>
        <ecNumber evidence="7">3.4.24.-</ecNumber>
    </submittedName>
</protein>
<evidence type="ECO:0000256" key="4">
    <source>
        <dbReference type="ARBA" id="ARBA00022833"/>
    </source>
</evidence>
<comment type="caution">
    <text evidence="7">The sequence shown here is derived from an EMBL/GenBank/DDBJ whole genome shotgun (WGS) entry which is preliminary data.</text>
</comment>
<dbReference type="GO" id="GO:0008237">
    <property type="term" value="F:metallopeptidase activity"/>
    <property type="evidence" value="ECO:0007669"/>
    <property type="project" value="UniProtKB-KW"/>
</dbReference>
<feature type="compositionally biased region" description="Polar residues" evidence="5">
    <location>
        <begin position="124"/>
        <end position="137"/>
    </location>
</feature>
<dbReference type="InterPro" id="IPR024079">
    <property type="entry name" value="MetalloPept_cat_dom_sf"/>
</dbReference>
<name>A0ABD5WPB2_9EURY</name>
<dbReference type="InterPro" id="IPR001818">
    <property type="entry name" value="Pept_M10_metallopeptidase"/>
</dbReference>
<evidence type="ECO:0000256" key="5">
    <source>
        <dbReference type="SAM" id="MobiDB-lite"/>
    </source>
</evidence>
<dbReference type="GO" id="GO:0006508">
    <property type="term" value="P:proteolysis"/>
    <property type="evidence" value="ECO:0007669"/>
    <property type="project" value="UniProtKB-KW"/>
</dbReference>
<keyword evidence="1" id="KW-0645">Protease</keyword>